<evidence type="ECO:0000256" key="1">
    <source>
        <dbReference type="SAM" id="MobiDB-lite"/>
    </source>
</evidence>
<protein>
    <submittedName>
        <fullName evidence="2">Uncharacterized protein</fullName>
    </submittedName>
</protein>
<feature type="region of interest" description="Disordered" evidence="1">
    <location>
        <begin position="30"/>
        <end position="51"/>
    </location>
</feature>
<dbReference type="Proteomes" id="UP001189429">
    <property type="component" value="Unassembled WGS sequence"/>
</dbReference>
<comment type="caution">
    <text evidence="2">The sequence shown here is derived from an EMBL/GenBank/DDBJ whole genome shotgun (WGS) entry which is preliminary data.</text>
</comment>
<keyword evidence="3" id="KW-1185">Reference proteome</keyword>
<evidence type="ECO:0000313" key="3">
    <source>
        <dbReference type="Proteomes" id="UP001189429"/>
    </source>
</evidence>
<organism evidence="2 3">
    <name type="scientific">Prorocentrum cordatum</name>
    <dbReference type="NCBI Taxonomy" id="2364126"/>
    <lineage>
        <taxon>Eukaryota</taxon>
        <taxon>Sar</taxon>
        <taxon>Alveolata</taxon>
        <taxon>Dinophyceae</taxon>
        <taxon>Prorocentrales</taxon>
        <taxon>Prorocentraceae</taxon>
        <taxon>Prorocentrum</taxon>
    </lineage>
</organism>
<accession>A0ABN9RW04</accession>
<reference evidence="2" key="1">
    <citation type="submission" date="2023-10" db="EMBL/GenBank/DDBJ databases">
        <authorList>
            <person name="Chen Y."/>
            <person name="Shah S."/>
            <person name="Dougan E. K."/>
            <person name="Thang M."/>
            <person name="Chan C."/>
        </authorList>
    </citation>
    <scope>NUCLEOTIDE SEQUENCE [LARGE SCALE GENOMIC DNA]</scope>
</reference>
<gene>
    <name evidence="2" type="ORF">PCOR1329_LOCUS23197</name>
</gene>
<dbReference type="EMBL" id="CAUYUJ010007825">
    <property type="protein sequence ID" value="CAK0822092.1"/>
    <property type="molecule type" value="Genomic_DNA"/>
</dbReference>
<evidence type="ECO:0000313" key="2">
    <source>
        <dbReference type="EMBL" id="CAK0822092.1"/>
    </source>
</evidence>
<sequence>MYTVIARLQVVYHPFSDTGSYFQCLAEAQRAEPAGDSPDGHANGESAEPAA</sequence>
<proteinExistence type="predicted"/>
<name>A0ABN9RW04_9DINO</name>